<sequence length="140" mass="15763">MSTPSPGVEIELDHFHHQPFQELTGRVRITGSLPAKKMELRVFWFTRGRGDEEAKVLHRQEISPHDSLVPFAWKLPPAPYSFAGKLITLAWAVEVVDEKEQSLDLVPFLLSPSGEEMQLEALKDSTPKGKVAIFSVERNS</sequence>
<dbReference type="RefSeq" id="WP_189570097.1">
    <property type="nucleotide sequence ID" value="NZ_BMXI01000009.1"/>
</dbReference>
<organism evidence="1 2">
    <name type="scientific">Roseibacillus persicicus</name>
    <dbReference type="NCBI Taxonomy" id="454148"/>
    <lineage>
        <taxon>Bacteria</taxon>
        <taxon>Pseudomonadati</taxon>
        <taxon>Verrucomicrobiota</taxon>
        <taxon>Verrucomicrobiia</taxon>
        <taxon>Verrucomicrobiales</taxon>
        <taxon>Verrucomicrobiaceae</taxon>
        <taxon>Roseibacillus</taxon>
    </lineage>
</organism>
<keyword evidence="2" id="KW-1185">Reference proteome</keyword>
<proteinExistence type="predicted"/>
<dbReference type="EMBL" id="BMXI01000009">
    <property type="protein sequence ID" value="GHC55629.1"/>
    <property type="molecule type" value="Genomic_DNA"/>
</dbReference>
<evidence type="ECO:0000313" key="2">
    <source>
        <dbReference type="Proteomes" id="UP000644507"/>
    </source>
</evidence>
<gene>
    <name evidence="1" type="ORF">GCM10007100_22870</name>
</gene>
<reference evidence="1" key="1">
    <citation type="journal article" date="2014" name="Int. J. Syst. Evol. Microbiol.">
        <title>Complete genome sequence of Corynebacterium casei LMG S-19264T (=DSM 44701T), isolated from a smear-ripened cheese.</title>
        <authorList>
            <consortium name="US DOE Joint Genome Institute (JGI-PGF)"/>
            <person name="Walter F."/>
            <person name="Albersmeier A."/>
            <person name="Kalinowski J."/>
            <person name="Ruckert C."/>
        </authorList>
    </citation>
    <scope>NUCLEOTIDE SEQUENCE</scope>
    <source>
        <strain evidence="1">KCTC 12988</strain>
    </source>
</reference>
<comment type="caution">
    <text evidence="1">The sequence shown here is derived from an EMBL/GenBank/DDBJ whole genome shotgun (WGS) entry which is preliminary data.</text>
</comment>
<evidence type="ECO:0000313" key="1">
    <source>
        <dbReference type="EMBL" id="GHC55629.1"/>
    </source>
</evidence>
<protein>
    <submittedName>
        <fullName evidence="1">Uncharacterized protein</fullName>
    </submittedName>
</protein>
<dbReference type="AlphaFoldDB" id="A0A918TMD7"/>
<accession>A0A918TMD7</accession>
<reference evidence="1" key="2">
    <citation type="submission" date="2020-09" db="EMBL/GenBank/DDBJ databases">
        <authorList>
            <person name="Sun Q."/>
            <person name="Kim S."/>
        </authorList>
    </citation>
    <scope>NUCLEOTIDE SEQUENCE</scope>
    <source>
        <strain evidence="1">KCTC 12988</strain>
    </source>
</reference>
<name>A0A918TMD7_9BACT</name>
<dbReference type="Proteomes" id="UP000644507">
    <property type="component" value="Unassembled WGS sequence"/>
</dbReference>